<sequence>MFFQKMIVWDKAKKLTIDTYRLVKFLPKEELYSLSDQMRRAAISIISNIAEGSGRVTARETRYFLGIARGSVNELHAQLIVCQELEYLTQAQVKPLMALSDEVRRMLTSLIAKESYD</sequence>
<accession>D2RJ71</accession>
<dbReference type="GeneID" id="78334493"/>
<dbReference type="Proteomes" id="UP000001902">
    <property type="component" value="Chromosome"/>
</dbReference>
<gene>
    <name evidence="1" type="ordered locus">Acfer_0732</name>
</gene>
<keyword evidence="1" id="KW-0687">Ribonucleoprotein</keyword>
<dbReference type="CDD" id="cd16377">
    <property type="entry name" value="23S_rRNA_IVP_like"/>
    <property type="match status" value="1"/>
</dbReference>
<dbReference type="NCBIfam" id="TIGR02436">
    <property type="entry name" value="four helix bundle protein"/>
    <property type="match status" value="1"/>
</dbReference>
<protein>
    <submittedName>
        <fullName evidence="1">S23 ribosomal protein</fullName>
    </submittedName>
</protein>
<evidence type="ECO:0000313" key="2">
    <source>
        <dbReference type="Proteomes" id="UP000001902"/>
    </source>
</evidence>
<proteinExistence type="predicted"/>
<dbReference type="InterPro" id="IPR012657">
    <property type="entry name" value="23S_rRNA-intervening_sequence"/>
</dbReference>
<dbReference type="PANTHER" id="PTHR38471">
    <property type="entry name" value="FOUR HELIX BUNDLE PROTEIN"/>
    <property type="match status" value="1"/>
</dbReference>
<dbReference type="SUPFAM" id="SSF158446">
    <property type="entry name" value="IVS-encoded protein-like"/>
    <property type="match status" value="1"/>
</dbReference>
<dbReference type="STRING" id="591001.Acfer_0732"/>
<dbReference type="GO" id="GO:0005840">
    <property type="term" value="C:ribosome"/>
    <property type="evidence" value="ECO:0007669"/>
    <property type="project" value="UniProtKB-KW"/>
</dbReference>
<dbReference type="InterPro" id="IPR036583">
    <property type="entry name" value="23S_rRNA_IVS_sf"/>
</dbReference>
<dbReference type="Gene3D" id="1.20.1440.60">
    <property type="entry name" value="23S rRNA-intervening sequence"/>
    <property type="match status" value="1"/>
</dbReference>
<evidence type="ECO:0000313" key="1">
    <source>
        <dbReference type="EMBL" id="ADB47123.1"/>
    </source>
</evidence>
<dbReference type="Pfam" id="PF05635">
    <property type="entry name" value="23S_rRNA_IVP"/>
    <property type="match status" value="1"/>
</dbReference>
<organism evidence="1 2">
    <name type="scientific">Acidaminococcus fermentans (strain ATCC 25085 / DSM 20731 / CCUG 9996 / CIP 106432 / VR4)</name>
    <dbReference type="NCBI Taxonomy" id="591001"/>
    <lineage>
        <taxon>Bacteria</taxon>
        <taxon>Bacillati</taxon>
        <taxon>Bacillota</taxon>
        <taxon>Negativicutes</taxon>
        <taxon>Acidaminococcales</taxon>
        <taxon>Acidaminococcaceae</taxon>
        <taxon>Acidaminococcus</taxon>
    </lineage>
</organism>
<dbReference type="KEGG" id="afn:Acfer_0732"/>
<dbReference type="RefSeq" id="WP_012938113.1">
    <property type="nucleotide sequence ID" value="NC_013740.1"/>
</dbReference>
<dbReference type="AlphaFoldDB" id="D2RJ71"/>
<name>D2RJ71_ACIFV</name>
<dbReference type="PANTHER" id="PTHR38471:SF2">
    <property type="entry name" value="FOUR HELIX BUNDLE PROTEIN"/>
    <property type="match status" value="1"/>
</dbReference>
<dbReference type="HOGENOM" id="CLU_129874_0_0_9"/>
<reference evidence="1 2" key="1">
    <citation type="journal article" date="2010" name="Stand. Genomic Sci.">
        <title>Complete genome sequence of Acidaminococcus fermentans type strain (VR4).</title>
        <authorList>
            <person name="Chang Y.J."/>
            <person name="Pukall R."/>
            <person name="Saunders E."/>
            <person name="Lapidus A."/>
            <person name="Copeland A."/>
            <person name="Nolan M."/>
            <person name="Glavina Del Rio T."/>
            <person name="Lucas S."/>
            <person name="Chen F."/>
            <person name="Tice H."/>
            <person name="Cheng J.F."/>
            <person name="Han C."/>
            <person name="Detter J.C."/>
            <person name="Bruce D."/>
            <person name="Goodwin L."/>
            <person name="Pitluck S."/>
            <person name="Mikhailova N."/>
            <person name="Liolios K."/>
            <person name="Pati A."/>
            <person name="Ivanova N."/>
            <person name="Mavromatis K."/>
            <person name="Chen A."/>
            <person name="Palaniappan K."/>
            <person name="Land M."/>
            <person name="Hauser L."/>
            <person name="Jeffries C.D."/>
            <person name="Brettin T."/>
            <person name="Rohde M."/>
            <person name="Goker M."/>
            <person name="Bristow J."/>
            <person name="Eisen J.A."/>
            <person name="Markowitz V."/>
            <person name="Hugenholtz P."/>
            <person name="Kyrpides N.C."/>
            <person name="Klenk H.P."/>
        </authorList>
    </citation>
    <scope>NUCLEOTIDE SEQUENCE [LARGE SCALE GENOMIC DNA]</scope>
    <source>
        <strain evidence="2">ATCC 25085 / DSM 20731 / CCUG 9996 / CIP 106432 / VR4</strain>
    </source>
</reference>
<keyword evidence="2" id="KW-1185">Reference proteome</keyword>
<dbReference type="EMBL" id="CP001859">
    <property type="protein sequence ID" value="ADB47123.1"/>
    <property type="molecule type" value="Genomic_DNA"/>
</dbReference>
<keyword evidence="1" id="KW-0689">Ribosomal protein</keyword>
<dbReference type="eggNOG" id="COG0399">
    <property type="taxonomic scope" value="Bacteria"/>
</dbReference>